<dbReference type="GO" id="GO:0005085">
    <property type="term" value="F:guanyl-nucleotide exchange factor activity"/>
    <property type="evidence" value="ECO:0007669"/>
    <property type="project" value="UniProtKB-KW"/>
</dbReference>
<feature type="region of interest" description="Disordered" evidence="3">
    <location>
        <begin position="1"/>
        <end position="26"/>
    </location>
</feature>
<dbReference type="GO" id="GO:0007265">
    <property type="term" value="P:Ras protein signal transduction"/>
    <property type="evidence" value="ECO:0007669"/>
    <property type="project" value="TreeGrafter"/>
</dbReference>
<dbReference type="PANTHER" id="PTHR23113">
    <property type="entry name" value="GUANINE NUCLEOTIDE EXCHANGE FACTOR"/>
    <property type="match status" value="1"/>
</dbReference>
<dbReference type="SUPFAM" id="SSF48366">
    <property type="entry name" value="Ras GEF"/>
    <property type="match status" value="1"/>
</dbReference>
<dbReference type="InterPro" id="IPR036964">
    <property type="entry name" value="RASGEF_cat_dom_sf"/>
</dbReference>
<evidence type="ECO:0000313" key="5">
    <source>
        <dbReference type="EMBL" id="PKU27806.1"/>
    </source>
</evidence>
<gene>
    <name evidence="5" type="ORF">llap_21890</name>
</gene>
<proteinExistence type="predicted"/>
<dbReference type="InterPro" id="IPR023578">
    <property type="entry name" value="Ras_GEF_dom_sf"/>
</dbReference>
<dbReference type="PROSITE" id="PS00720">
    <property type="entry name" value="RASGEF"/>
    <property type="match status" value="1"/>
</dbReference>
<evidence type="ECO:0000259" key="4">
    <source>
        <dbReference type="PROSITE" id="PS50009"/>
    </source>
</evidence>
<protein>
    <submittedName>
        <fullName evidence="5">Rap guanine nucleotide exchange factor 3</fullName>
    </submittedName>
</protein>
<dbReference type="InterPro" id="IPR019804">
    <property type="entry name" value="Ras_G-nucl-exch_fac_CS"/>
</dbReference>
<feature type="region of interest" description="Disordered" evidence="3">
    <location>
        <begin position="124"/>
        <end position="147"/>
    </location>
</feature>
<dbReference type="Pfam" id="PF00617">
    <property type="entry name" value="RasGEF"/>
    <property type="match status" value="1"/>
</dbReference>
<dbReference type="AlphaFoldDB" id="A0A2I0T1X6"/>
<evidence type="ECO:0000256" key="2">
    <source>
        <dbReference type="PROSITE-ProRule" id="PRU00168"/>
    </source>
</evidence>
<dbReference type="OrthoDB" id="21144at2759"/>
<dbReference type="PROSITE" id="PS50009">
    <property type="entry name" value="RASGEF_CAT"/>
    <property type="match status" value="1"/>
</dbReference>
<keyword evidence="1 2" id="KW-0344">Guanine-nucleotide releasing factor</keyword>
<feature type="domain" description="Ras-GEF" evidence="4">
    <location>
        <begin position="1"/>
        <end position="229"/>
    </location>
</feature>
<reference evidence="6" key="2">
    <citation type="submission" date="2017-12" db="EMBL/GenBank/DDBJ databases">
        <title>Genome sequence of the Bar-tailed Godwit (Limosa lapponica baueri).</title>
        <authorList>
            <person name="Lima N.C.B."/>
            <person name="Parody-Merino A.M."/>
            <person name="Battley P.F."/>
            <person name="Fidler A.E."/>
            <person name="Prosdocimi F."/>
        </authorList>
    </citation>
    <scope>NUCLEOTIDE SEQUENCE [LARGE SCALE GENOMIC DNA]</scope>
</reference>
<dbReference type="InterPro" id="IPR001895">
    <property type="entry name" value="RASGEF_cat_dom"/>
</dbReference>
<feature type="compositionally biased region" description="Basic and acidic residues" evidence="3">
    <location>
        <begin position="126"/>
        <end position="136"/>
    </location>
</feature>
<dbReference type="Proteomes" id="UP000233556">
    <property type="component" value="Unassembled WGS sequence"/>
</dbReference>
<organism evidence="5 6">
    <name type="scientific">Limosa lapponica baueri</name>
    <dbReference type="NCBI Taxonomy" id="1758121"/>
    <lineage>
        <taxon>Eukaryota</taxon>
        <taxon>Metazoa</taxon>
        <taxon>Chordata</taxon>
        <taxon>Craniata</taxon>
        <taxon>Vertebrata</taxon>
        <taxon>Euteleostomi</taxon>
        <taxon>Archelosauria</taxon>
        <taxon>Archosauria</taxon>
        <taxon>Dinosauria</taxon>
        <taxon>Saurischia</taxon>
        <taxon>Theropoda</taxon>
        <taxon>Coelurosauria</taxon>
        <taxon>Aves</taxon>
        <taxon>Neognathae</taxon>
        <taxon>Neoaves</taxon>
        <taxon>Charadriiformes</taxon>
        <taxon>Scolopacidae</taxon>
        <taxon>Limosa</taxon>
    </lineage>
</organism>
<accession>A0A2I0T1X6</accession>
<dbReference type="PANTHER" id="PTHR23113:SF24">
    <property type="entry name" value="RAP GUANINE NUCLEOTIDE EXCHANGE FACTOR 3"/>
    <property type="match status" value="1"/>
</dbReference>
<evidence type="ECO:0000256" key="3">
    <source>
        <dbReference type="SAM" id="MobiDB-lite"/>
    </source>
</evidence>
<evidence type="ECO:0000256" key="1">
    <source>
        <dbReference type="ARBA" id="ARBA00022658"/>
    </source>
</evidence>
<dbReference type="GO" id="GO:0005886">
    <property type="term" value="C:plasma membrane"/>
    <property type="evidence" value="ECO:0007669"/>
    <property type="project" value="TreeGrafter"/>
</dbReference>
<dbReference type="Gene3D" id="1.10.840.10">
    <property type="entry name" value="Ras guanine-nucleotide exchange factors catalytic domain"/>
    <property type="match status" value="1"/>
</dbReference>
<reference evidence="6" key="1">
    <citation type="submission" date="2017-11" db="EMBL/GenBank/DDBJ databases">
        <authorList>
            <person name="Lima N.C."/>
            <person name="Parody-Merino A.M."/>
            <person name="Battley P.F."/>
            <person name="Fidler A.E."/>
            <person name="Prosdocimi F."/>
        </authorList>
    </citation>
    <scope>NUCLEOTIDE SEQUENCE [LARGE SCALE GENOMIC DNA]</scope>
</reference>
<name>A0A2I0T1X6_LIMLA</name>
<dbReference type="InterPro" id="IPR008937">
    <property type="entry name" value="Ras-like_GEF"/>
</dbReference>
<dbReference type="Gene3D" id="1.20.870.10">
    <property type="entry name" value="Son of sevenless (SoS) protein Chain: S domain 1"/>
    <property type="match status" value="1"/>
</dbReference>
<keyword evidence="6" id="KW-1185">Reference proteome</keyword>
<sequence>MVPVTLVGPQRLARGAPEPPGSWAHPHLPSYGVHTYGGGGEGWSPSPTLVPLTGPSFRAEPLEGSEQEKATYSLHKRRKILRLVSQWVLLYGRLLQGDRSTTALLQNLADLASQDPRLGGLVQEQAQERRRPRALENGDGSISPQPKRLPHKIRKLHSALERMLDPSWNHRVYRLAVAKLSPPIIPFVPLLLKDMTFIHEGNRTLAENLINFEKMIQSIPVVLPGPHTR</sequence>
<evidence type="ECO:0000313" key="6">
    <source>
        <dbReference type="Proteomes" id="UP000233556"/>
    </source>
</evidence>
<dbReference type="EMBL" id="KZ524305">
    <property type="protein sequence ID" value="PKU27806.1"/>
    <property type="molecule type" value="Genomic_DNA"/>
</dbReference>